<dbReference type="Proteomes" id="UP001159405">
    <property type="component" value="Unassembled WGS sequence"/>
</dbReference>
<feature type="repeat" description="TPR" evidence="1">
    <location>
        <begin position="142"/>
        <end position="175"/>
    </location>
</feature>
<organism evidence="3 4">
    <name type="scientific">Porites lobata</name>
    <dbReference type="NCBI Taxonomy" id="104759"/>
    <lineage>
        <taxon>Eukaryota</taxon>
        <taxon>Metazoa</taxon>
        <taxon>Cnidaria</taxon>
        <taxon>Anthozoa</taxon>
        <taxon>Hexacorallia</taxon>
        <taxon>Scleractinia</taxon>
        <taxon>Fungiina</taxon>
        <taxon>Poritidae</taxon>
        <taxon>Porites</taxon>
    </lineage>
</organism>
<dbReference type="PROSITE" id="PS50005">
    <property type="entry name" value="TPR"/>
    <property type="match status" value="11"/>
</dbReference>
<dbReference type="Pfam" id="PF13374">
    <property type="entry name" value="TPR_10"/>
    <property type="match status" value="1"/>
</dbReference>
<dbReference type="InterPro" id="IPR019734">
    <property type="entry name" value="TPR_rpt"/>
</dbReference>
<evidence type="ECO:0000313" key="3">
    <source>
        <dbReference type="EMBL" id="CAH3160815.1"/>
    </source>
</evidence>
<dbReference type="Gene3D" id="1.25.40.10">
    <property type="entry name" value="Tetratricopeptide repeat domain"/>
    <property type="match status" value="3"/>
</dbReference>
<accession>A0ABN8QBC8</accession>
<feature type="repeat" description="TPR" evidence="1">
    <location>
        <begin position="504"/>
        <end position="537"/>
    </location>
</feature>
<feature type="repeat" description="TPR" evidence="1">
    <location>
        <begin position="464"/>
        <end position="497"/>
    </location>
</feature>
<feature type="repeat" description="TPR" evidence="1">
    <location>
        <begin position="344"/>
        <end position="377"/>
    </location>
</feature>
<keyword evidence="4" id="KW-1185">Reference proteome</keyword>
<feature type="repeat" description="TPR" evidence="1">
    <location>
        <begin position="304"/>
        <end position="337"/>
    </location>
</feature>
<keyword evidence="1" id="KW-0802">TPR repeat</keyword>
<name>A0ABN8QBC8_9CNID</name>
<feature type="domain" description="CHAT" evidence="2">
    <location>
        <begin position="816"/>
        <end position="1086"/>
    </location>
</feature>
<feature type="repeat" description="TPR" evidence="1">
    <location>
        <begin position="384"/>
        <end position="417"/>
    </location>
</feature>
<reference evidence="3 4" key="1">
    <citation type="submission" date="2022-05" db="EMBL/GenBank/DDBJ databases">
        <authorList>
            <consortium name="Genoscope - CEA"/>
            <person name="William W."/>
        </authorList>
    </citation>
    <scope>NUCLEOTIDE SEQUENCE [LARGE SCALE GENOMIC DNA]</scope>
</reference>
<dbReference type="PANTHER" id="PTHR10098:SF108">
    <property type="entry name" value="TETRATRICOPEPTIDE REPEAT PROTEIN 28"/>
    <property type="match status" value="1"/>
</dbReference>
<dbReference type="EMBL" id="CALNXK010000118">
    <property type="protein sequence ID" value="CAH3160815.1"/>
    <property type="molecule type" value="Genomic_DNA"/>
</dbReference>
<comment type="caution">
    <text evidence="3">The sequence shown here is derived from an EMBL/GenBank/DDBJ whole genome shotgun (WGS) entry which is preliminary data.</text>
</comment>
<evidence type="ECO:0000259" key="2">
    <source>
        <dbReference type="Pfam" id="PF12770"/>
    </source>
</evidence>
<dbReference type="InterPro" id="IPR011990">
    <property type="entry name" value="TPR-like_helical_dom_sf"/>
</dbReference>
<feature type="repeat" description="TPR" evidence="1">
    <location>
        <begin position="544"/>
        <end position="577"/>
    </location>
</feature>
<protein>
    <recommendedName>
        <fullName evidence="2">CHAT domain-containing protein</fullName>
    </recommendedName>
</protein>
<dbReference type="Pfam" id="PF12770">
    <property type="entry name" value="CHAT"/>
    <property type="match status" value="1"/>
</dbReference>
<dbReference type="SUPFAM" id="SSF48452">
    <property type="entry name" value="TPR-like"/>
    <property type="match status" value="4"/>
</dbReference>
<feature type="repeat" description="TPR" evidence="1">
    <location>
        <begin position="264"/>
        <end position="297"/>
    </location>
</feature>
<evidence type="ECO:0000256" key="1">
    <source>
        <dbReference type="PROSITE-ProRule" id="PRU00339"/>
    </source>
</evidence>
<proteinExistence type="predicted"/>
<feature type="repeat" description="TPR" evidence="1">
    <location>
        <begin position="182"/>
        <end position="215"/>
    </location>
</feature>
<feature type="repeat" description="TPR" evidence="1">
    <location>
        <begin position="424"/>
        <end position="457"/>
    </location>
</feature>
<dbReference type="Pfam" id="PF13424">
    <property type="entry name" value="TPR_12"/>
    <property type="match status" value="6"/>
</dbReference>
<sequence length="1136" mass="126295">MDNISEFLQSIHIGAVVATFLFNNGRIIKAVDIFNECLVLLNGKALETIKELTTPLVIYVYHKLLNGYTLMHDHTRAIEFYFPAKKLHVTLHNSGQKEEEEGIILLKLAGIYYQRSKYEEARQCCEKALGILIETGNNHGVGICYGNLGAVLRSVGQYTKAEEYLQKALVISKEIDDKQGEASAYGNLGFVFQSVGQYTKAEEYLQKALVIQKVIEIVDKKGEASSYGNLGAVFQSVGQYTKAEEYFQKALVIRKKIGDTQGEASDYGNLGKVFKSLGQYTKAEECLQKALMIMKEIGDKEGEATAYGNLGTVFSSVGQHKKAEEYLQKALVIKKEIGDIHGEASTYGNLGTVFKSVGQYNKAEEYHQKALVIQKVIGDKKGEASTYGNLGVVFQSVGQYTKAEEYTQKSLVIRKEIGDKQGEATTYANLGTVFLSVGQYAKAEEYVRKALRIQKVIGDKKGEASTYGNLGVVFQSVGQYNKAEEYLQKALVIRIEIGDKQGEAYAYGNLGTVFKSVGQYTKAEEYTQKSLVIRKKIGDKQGEATAYANLGTVFLSVGQYAKAEEYVQKALTIYEEIGDKRGVGASYLSVGRLCREFQLNAKSQEYANKALEISYEIGDIELHIQKCEEMHVFLRMRDQFKISFFDEHVSPYLLLCRLLIGTGNYHEALYVAELGRSRALTDVLSDKYSVDKGVSVNRQSWIGIENIMNQNTLSSCLYVSCFGHDMFFWILKPNKIIDFRQKTLKENADKVFGNQTFGGSFDLRQDQCEDRSLFSCVSSPQSCKPSQSDSFESLRLIEEEEDENHDSKPLTLADGYKVIVAPVADLLQESEIIIVPDNLLYPIPFAALMDDNGKYLSDAFRIRIVPSLTTLKLIQLSPTDYHSATGALIVGEPAVSAVYYQGNLLQLNSLPWARKEAEMIGRLLGVQPLLGRNANKQAVLESIHSVSLIHFAAHGYAKRGEIALSPVSSCGTPHEEDYLLTMADISQVRLTAKLVVLSCCHSARGQVRAEGIVGIARAFLASGARAVLAALWAIEDEATMWFMNHFYEHLVRGESASESLHQAMKSMRENRFSDVKEWAPFMLIGDDVTFKGFVKVAICLTLKKICVRHIIVFLFAGAFDKSSLKDGEGATETKNL</sequence>
<dbReference type="PROSITE" id="PS50293">
    <property type="entry name" value="TPR_REGION"/>
    <property type="match status" value="3"/>
</dbReference>
<dbReference type="InterPro" id="IPR024983">
    <property type="entry name" value="CHAT_dom"/>
</dbReference>
<dbReference type="SMART" id="SM00028">
    <property type="entry name" value="TPR"/>
    <property type="match status" value="12"/>
</dbReference>
<gene>
    <name evidence="3" type="ORF">PLOB_00004209</name>
</gene>
<dbReference type="PANTHER" id="PTHR10098">
    <property type="entry name" value="RAPSYN-RELATED"/>
    <property type="match status" value="1"/>
</dbReference>
<feature type="repeat" description="TPR" evidence="1">
    <location>
        <begin position="224"/>
        <end position="257"/>
    </location>
</feature>
<evidence type="ECO:0000313" key="4">
    <source>
        <dbReference type="Proteomes" id="UP001159405"/>
    </source>
</evidence>